<comment type="similarity">
    <text evidence="1">Belongs to the NAD(P)-dependent epimerase/dehydratase family. SDR39U1 subfamily.</text>
</comment>
<feature type="domain" description="DUF1731" evidence="3">
    <location>
        <begin position="273"/>
        <end position="320"/>
    </location>
</feature>
<dbReference type="Pfam" id="PF08338">
    <property type="entry name" value="DUF1731"/>
    <property type="match status" value="1"/>
</dbReference>
<dbReference type="SUPFAM" id="SSF51735">
    <property type="entry name" value="NAD(P)-binding Rossmann-fold domains"/>
    <property type="match status" value="1"/>
</dbReference>
<dbReference type="PANTHER" id="PTHR11092">
    <property type="entry name" value="SUGAR NUCLEOTIDE EPIMERASE RELATED"/>
    <property type="match status" value="1"/>
</dbReference>
<dbReference type="InterPro" id="IPR010099">
    <property type="entry name" value="SDR39U1"/>
</dbReference>
<dbReference type="NCBIfam" id="TIGR01777">
    <property type="entry name" value="yfcH"/>
    <property type="match status" value="1"/>
</dbReference>
<organism evidence="4 5">
    <name type="scientific">Bacillus thermozeamaize</name>
    <dbReference type="NCBI Taxonomy" id="230954"/>
    <lineage>
        <taxon>Bacteria</taxon>
        <taxon>Bacillati</taxon>
        <taxon>Bacillota</taxon>
        <taxon>Bacilli</taxon>
        <taxon>Bacillales</taxon>
        <taxon>Bacillaceae</taxon>
        <taxon>Bacillus</taxon>
    </lineage>
</organism>
<dbReference type="InterPro" id="IPR013549">
    <property type="entry name" value="DUF1731"/>
</dbReference>
<dbReference type="Pfam" id="PF01370">
    <property type="entry name" value="Epimerase"/>
    <property type="match status" value="1"/>
</dbReference>
<feature type="domain" description="NAD-dependent epimerase/dehydratase" evidence="2">
    <location>
        <begin position="3"/>
        <end position="245"/>
    </location>
</feature>
<gene>
    <name evidence="4" type="ORF">BAA01_16620</name>
</gene>
<dbReference type="Proteomes" id="UP000196475">
    <property type="component" value="Unassembled WGS sequence"/>
</dbReference>
<evidence type="ECO:0000259" key="2">
    <source>
        <dbReference type="Pfam" id="PF01370"/>
    </source>
</evidence>
<dbReference type="AlphaFoldDB" id="A0A1Y3PIA3"/>
<protein>
    <submittedName>
        <fullName evidence="4">TIGR01777 family protein</fullName>
    </submittedName>
</protein>
<dbReference type="CDD" id="cd05242">
    <property type="entry name" value="SDR_a8"/>
    <property type="match status" value="1"/>
</dbReference>
<dbReference type="PANTHER" id="PTHR11092:SF0">
    <property type="entry name" value="EPIMERASE FAMILY PROTEIN SDR39U1"/>
    <property type="match status" value="1"/>
</dbReference>
<dbReference type="InterPro" id="IPR036291">
    <property type="entry name" value="NAD(P)-bd_dom_sf"/>
</dbReference>
<reference evidence="5" key="1">
    <citation type="submission" date="2016-06" db="EMBL/GenBank/DDBJ databases">
        <authorList>
            <person name="Nascimento L."/>
            <person name="Pereira R.V."/>
            <person name="Martins L.F."/>
            <person name="Quaggio R.B."/>
            <person name="Silva A.M."/>
            <person name="Setubal J.C."/>
        </authorList>
    </citation>
    <scope>NUCLEOTIDE SEQUENCE [LARGE SCALE GENOMIC DNA]</scope>
</reference>
<sequence length="323" mass="35593">MKVVITGGTGFIGSNLAKSLLDDGHDVVILTRQPARSARLAHPFLDKATWAAWPGDAANDPERKPLDVQPADEDQWLSALDGADAVVHLAGTSIAAGRWNHARKAAIRNSRILGTRNLVQGISRLNRPPRVLISGSAIGFYGPRGDEEVTETDSPGRGFLSQVCQEWEQEARAAEQVGVRVILLRTGLVLDGKHGALPRMLLPFRLWIGGPLGNGQQWMSWIHLRDQIGLIRFLLEHPEANGPYNATAPRPVTNRQFSRIIGRLMHRPSLFPAPAPMLRLFLGEMAEELLLTGQRAIPKRALEQGYSFQYADLESALADILRR</sequence>
<comment type="caution">
    <text evidence="4">The sequence shown here is derived from an EMBL/GenBank/DDBJ whole genome shotgun (WGS) entry which is preliminary data.</text>
</comment>
<dbReference type="EMBL" id="LZRT01000080">
    <property type="protein sequence ID" value="OUM87073.1"/>
    <property type="molecule type" value="Genomic_DNA"/>
</dbReference>
<dbReference type="Gene3D" id="3.40.50.720">
    <property type="entry name" value="NAD(P)-binding Rossmann-like Domain"/>
    <property type="match status" value="1"/>
</dbReference>
<evidence type="ECO:0000256" key="1">
    <source>
        <dbReference type="ARBA" id="ARBA00009353"/>
    </source>
</evidence>
<name>A0A1Y3PIA3_9BACI</name>
<proteinExistence type="inferred from homology"/>
<evidence type="ECO:0000259" key="3">
    <source>
        <dbReference type="Pfam" id="PF08338"/>
    </source>
</evidence>
<evidence type="ECO:0000313" key="4">
    <source>
        <dbReference type="EMBL" id="OUM87073.1"/>
    </source>
</evidence>
<accession>A0A1Y3PIA3</accession>
<dbReference type="InterPro" id="IPR001509">
    <property type="entry name" value="Epimerase_deHydtase"/>
</dbReference>
<evidence type="ECO:0000313" key="5">
    <source>
        <dbReference type="Proteomes" id="UP000196475"/>
    </source>
</evidence>